<comment type="caution">
    <text evidence="1">The sequence shown here is derived from an EMBL/GenBank/DDBJ whole genome shotgun (WGS) entry which is preliminary data.</text>
</comment>
<dbReference type="Proteomes" id="UP001277972">
    <property type="component" value="Unassembled WGS sequence"/>
</dbReference>
<keyword evidence="1" id="KW-0808">Transferase</keyword>
<proteinExistence type="predicted"/>
<sequence>MSQAKGLKKTPLYDLYQDNGAKVIDFGGWALPVQFSSIIEEHHAVRTKAGLFDVSHMGEIVIEGDDAESFVNYLITNDVTKIDVNQAQYTAMCYENGGTVDDLLVYKLAAQTYLFVVNAANIEKDVEWIKLHATDNVTVKNISDQLAQLAIQGPQAAQILQNFTSVDVHQIKPFRFEQHVEIAGINDVLISRTGYTGEDGFELYLANEDAPKLWKELLEADGELVPCGLGARDTLRFEATLALYGQELTSTITPIEAGIRFTVKPDKPDDFIGKAVLTKEKEAGPKRQLVGLAMTDRGIPRHGYEVYSTDGELIGCITSGTHSPSCQKQLGLAIVEKQYAEIDTPLQVKIRNKLIDAVIVPTPFYHGA</sequence>
<evidence type="ECO:0000313" key="1">
    <source>
        <dbReference type="EMBL" id="MDX8044358.1"/>
    </source>
</evidence>
<accession>A0ACC6M063</accession>
<reference evidence="1" key="1">
    <citation type="submission" date="2023-11" db="EMBL/GenBank/DDBJ databases">
        <title>Gracilibacillus pellucida a moderately halophilic bacterium isolated from saline soil in Xinjiang province.</title>
        <authorList>
            <person name="Zhang Z."/>
            <person name="Tan F."/>
            <person name="Wang Y."/>
            <person name="Xia M."/>
        </authorList>
    </citation>
    <scope>NUCLEOTIDE SEQUENCE</scope>
    <source>
        <strain evidence="1">S3-1-1</strain>
    </source>
</reference>
<name>A0ACC6M063_9BACI</name>
<organism evidence="1 2">
    <name type="scientific">Gracilibacillus pellucidus</name>
    <dbReference type="NCBI Taxonomy" id="3095368"/>
    <lineage>
        <taxon>Bacteria</taxon>
        <taxon>Bacillati</taxon>
        <taxon>Bacillota</taxon>
        <taxon>Bacilli</taxon>
        <taxon>Bacillales</taxon>
        <taxon>Bacillaceae</taxon>
        <taxon>Gracilibacillus</taxon>
    </lineage>
</organism>
<gene>
    <name evidence="1" type="primary">gcvT</name>
    <name evidence="1" type="ORF">SH601_00025</name>
</gene>
<keyword evidence="2" id="KW-1185">Reference proteome</keyword>
<dbReference type="EMBL" id="JAWZSR010000001">
    <property type="protein sequence ID" value="MDX8044358.1"/>
    <property type="molecule type" value="Genomic_DNA"/>
</dbReference>
<dbReference type="EC" id="2.1.2.10" evidence="1"/>
<evidence type="ECO:0000313" key="2">
    <source>
        <dbReference type="Proteomes" id="UP001277972"/>
    </source>
</evidence>
<protein>
    <submittedName>
        <fullName evidence="1">Glycine cleavage system aminomethyltransferase GcvT</fullName>
        <ecNumber evidence="1">2.1.2.10</ecNumber>
    </submittedName>
</protein>